<dbReference type="EMBL" id="LSBJ02000001">
    <property type="protein sequence ID" value="OAQ71925.1"/>
    <property type="molecule type" value="Genomic_DNA"/>
</dbReference>
<dbReference type="RefSeq" id="XP_018148008.1">
    <property type="nucleotide sequence ID" value="XM_018292799.1"/>
</dbReference>
<keyword evidence="1" id="KW-1133">Transmembrane helix</keyword>
<keyword evidence="1" id="KW-0472">Membrane</keyword>
<feature type="transmembrane region" description="Helical" evidence="1">
    <location>
        <begin position="206"/>
        <end position="225"/>
    </location>
</feature>
<evidence type="ECO:0000256" key="1">
    <source>
        <dbReference type="SAM" id="Phobius"/>
    </source>
</evidence>
<feature type="transmembrane region" description="Helical" evidence="1">
    <location>
        <begin position="44"/>
        <end position="65"/>
    </location>
</feature>
<accession>A0A179G212</accession>
<dbReference type="OrthoDB" id="5306317at2759"/>
<feature type="transmembrane region" description="Helical" evidence="1">
    <location>
        <begin position="17"/>
        <end position="37"/>
    </location>
</feature>
<dbReference type="GeneID" id="28856793"/>
<evidence type="ECO:0000313" key="2">
    <source>
        <dbReference type="EMBL" id="OAQ71925.1"/>
    </source>
</evidence>
<organism evidence="2 3">
    <name type="scientific">Pochonia chlamydosporia 170</name>
    <dbReference type="NCBI Taxonomy" id="1380566"/>
    <lineage>
        <taxon>Eukaryota</taxon>
        <taxon>Fungi</taxon>
        <taxon>Dikarya</taxon>
        <taxon>Ascomycota</taxon>
        <taxon>Pezizomycotina</taxon>
        <taxon>Sordariomycetes</taxon>
        <taxon>Hypocreomycetidae</taxon>
        <taxon>Hypocreales</taxon>
        <taxon>Clavicipitaceae</taxon>
        <taxon>Pochonia</taxon>
    </lineage>
</organism>
<keyword evidence="1" id="KW-0812">Transmembrane</keyword>
<gene>
    <name evidence="2" type="ORF">VFPPC_15046</name>
</gene>
<dbReference type="AlphaFoldDB" id="A0A179G212"/>
<keyword evidence="3" id="KW-1185">Reference proteome</keyword>
<dbReference type="KEGG" id="pchm:VFPPC_15046"/>
<evidence type="ECO:0000313" key="3">
    <source>
        <dbReference type="Proteomes" id="UP000078397"/>
    </source>
</evidence>
<dbReference type="Proteomes" id="UP000078397">
    <property type="component" value="Unassembled WGS sequence"/>
</dbReference>
<name>A0A179G212_METCM</name>
<feature type="transmembrane region" description="Helical" evidence="1">
    <location>
        <begin position="111"/>
        <end position="136"/>
    </location>
</feature>
<proteinExistence type="predicted"/>
<feature type="transmembrane region" description="Helical" evidence="1">
    <location>
        <begin position="156"/>
        <end position="174"/>
    </location>
</feature>
<comment type="caution">
    <text evidence="2">The sequence shown here is derived from an EMBL/GenBank/DDBJ whole genome shotgun (WGS) entry which is preliminary data.</text>
</comment>
<reference evidence="2 3" key="1">
    <citation type="journal article" date="2016" name="PLoS Pathog.">
        <title>Biosynthesis of antibiotic leucinostatins in bio-control fungus Purpureocillium lilacinum and their inhibition on phytophthora revealed by genome mining.</title>
        <authorList>
            <person name="Wang G."/>
            <person name="Liu Z."/>
            <person name="Lin R."/>
            <person name="Li E."/>
            <person name="Mao Z."/>
            <person name="Ling J."/>
            <person name="Yang Y."/>
            <person name="Yin W.B."/>
            <person name="Xie B."/>
        </authorList>
    </citation>
    <scope>NUCLEOTIDE SEQUENCE [LARGE SCALE GENOMIC DNA]</scope>
    <source>
        <strain evidence="2">170</strain>
    </source>
</reference>
<dbReference type="STRING" id="1380566.A0A179G212"/>
<feature type="transmembrane region" description="Helical" evidence="1">
    <location>
        <begin position="237"/>
        <end position="261"/>
    </location>
</feature>
<sequence length="314" mass="34042">MAPTSATSISFFEMSRAALSSLGLFNFLVGLAIAGVIKSLPFVLLVPVVVSAMCALGNGLSYYVYYVDSPAVNKGVACAFTDTFWTIQEVGLPFYGYAILIYTLRGGKRIIFIALYWVFIFVAIAVRSTVIVFNVLVMTNNISLRHHAAITSRLHIGYFVPIAITECLSAVFLLGQFRAGLRESASSPLGPSKLYPYLMRSTEIRVSMLALIGVSRAITFSFHTIGQEEGVADQLDIFVYMLQSFFPIILYVDILASRLVFSNECSTRGNNLGTAVIENCELPSPACNKSSAAEASGEQRKSAVTVQASILTTG</sequence>
<feature type="transmembrane region" description="Helical" evidence="1">
    <location>
        <begin position="85"/>
        <end position="104"/>
    </location>
</feature>
<protein>
    <submittedName>
        <fullName evidence="2">Uncharacterized protein</fullName>
    </submittedName>
</protein>